<feature type="compositionally biased region" description="Basic and acidic residues" evidence="9">
    <location>
        <begin position="1"/>
        <end position="12"/>
    </location>
</feature>
<dbReference type="OMA" id="NACVRCQ"/>
<gene>
    <name evidence="10" type="ORF">MICPUCDRAFT_58503</name>
</gene>
<dbReference type="PANTHER" id="PTHR47936">
    <property type="entry name" value="PPR_LONG DOMAIN-CONTAINING PROTEIN"/>
    <property type="match status" value="1"/>
</dbReference>
<dbReference type="Gene3D" id="1.25.40.10">
    <property type="entry name" value="Tetratricopeptide repeat domain"/>
    <property type="match status" value="1"/>
</dbReference>
<feature type="repeat" description="PPR" evidence="8">
    <location>
        <begin position="200"/>
        <end position="235"/>
    </location>
</feature>
<dbReference type="Gene3D" id="3.40.50.150">
    <property type="entry name" value="Vaccinia Virus protein VP39"/>
    <property type="match status" value="1"/>
</dbReference>
<dbReference type="AlphaFoldDB" id="C1MTQ0"/>
<dbReference type="GO" id="GO:0010019">
    <property type="term" value="P:chloroplast-nucleus signaling pathway"/>
    <property type="evidence" value="ECO:0007669"/>
    <property type="project" value="TreeGrafter"/>
</dbReference>
<evidence type="ECO:0000313" key="11">
    <source>
        <dbReference type="Proteomes" id="UP000001876"/>
    </source>
</evidence>
<dbReference type="KEGG" id="mpp:MICPUCDRAFT_58503"/>
<keyword evidence="5" id="KW-0949">S-adenosyl-L-methionine</keyword>
<protein>
    <recommendedName>
        <fullName evidence="2">tRNA (guanine(46)-N(7))-methyltransferase</fullName>
        <ecNumber evidence="2">2.1.1.33</ecNumber>
    </recommendedName>
</protein>
<proteinExistence type="predicted"/>
<feature type="repeat" description="PPR" evidence="8">
    <location>
        <begin position="236"/>
        <end position="270"/>
    </location>
</feature>
<dbReference type="InterPro" id="IPR003358">
    <property type="entry name" value="tRNA_(Gua-N-7)_MeTrfase_Trmb"/>
</dbReference>
<dbReference type="GO" id="GO:0008176">
    <property type="term" value="F:tRNA (guanine(46)-N7)-methyltransferase activity"/>
    <property type="evidence" value="ECO:0007669"/>
    <property type="project" value="UniProtKB-EC"/>
</dbReference>
<keyword evidence="3" id="KW-0489">Methyltransferase</keyword>
<evidence type="ECO:0000256" key="9">
    <source>
        <dbReference type="SAM" id="MobiDB-lite"/>
    </source>
</evidence>
<dbReference type="GO" id="GO:0031930">
    <property type="term" value="P:mitochondria-nucleus signaling pathway"/>
    <property type="evidence" value="ECO:0007669"/>
    <property type="project" value="TreeGrafter"/>
</dbReference>
<comment type="catalytic activity">
    <reaction evidence="1">
        <text>guanosine(46) in tRNA + S-adenosyl-L-methionine = N(7)-methylguanosine(46) in tRNA + S-adenosyl-L-homocysteine</text>
        <dbReference type="Rhea" id="RHEA:42708"/>
        <dbReference type="Rhea" id="RHEA-COMP:10188"/>
        <dbReference type="Rhea" id="RHEA-COMP:10189"/>
        <dbReference type="ChEBI" id="CHEBI:57856"/>
        <dbReference type="ChEBI" id="CHEBI:59789"/>
        <dbReference type="ChEBI" id="CHEBI:74269"/>
        <dbReference type="ChEBI" id="CHEBI:74480"/>
        <dbReference type="EC" id="2.1.1.33"/>
    </reaction>
</comment>
<dbReference type="InterPro" id="IPR002885">
    <property type="entry name" value="PPR_rpt"/>
</dbReference>
<sequence>MRRRKRLEERVLAEAARSPPSKKYLRRLKYLGGDEGHRDGDGDGDETTTAAEKRARTSAPPSKPPRSTPPLSTSGRGTTRIEPVSYGALAALDEGMARNVKANRKRARDAQTLLKRAVNLKQSDEERLKFFNRLVKDFGNDKQLGFAEEAFRRIAEGPRKLRPNVYSYTNLLNACVRVGELQRARDLFERMKKDDAATPNEVTYTVLVKGLAQEGLLDEAADVIECDMPRAGVTPNVRTFSTLLRNCVRHADASAARRCFQTMRDSDVAPDAASFDYLVKTRCAANDIAGAWAALEELEAQGLDPSPQTHAALATASSLRCDLLVKYDGEELNGGDLARRACDAARRAVDANGAGTVEGQREENNSGIAITGGSVGVGVGGYGSDSDAPAAAPDDDDAAKTKTPPSSAPTAAVDASKSVRQFLRLRNSDALRQVADAEAFLAKGDDVLRAVARDIADGMRAERGRVRVHDGPGAELRLGVDAFDDASLPVRVEVCSGHGDWVTSRAAADATRRNWLAIEMRKNRVAMTWHKAIRRRLTNLALLRGTAHETLSTRVPADRVEEIHVNYPDPPEWVGSSQCLVDRAFLEACHRALKKDGTGHVTFVTDDPTYAMRMCRELSVAAGMFAPTEEGGARPFRAGVPEDYGGSYFDAMWTNGNLRDRYYIRYRAL</sequence>
<dbReference type="PROSITE" id="PS51625">
    <property type="entry name" value="SAM_MT_TRMB"/>
    <property type="match status" value="1"/>
</dbReference>
<keyword evidence="4" id="KW-0808">Transferase</keyword>
<dbReference type="RefSeq" id="XP_003059060.1">
    <property type="nucleotide sequence ID" value="XM_003059014.1"/>
</dbReference>
<evidence type="ECO:0000256" key="1">
    <source>
        <dbReference type="ARBA" id="ARBA00000142"/>
    </source>
</evidence>
<evidence type="ECO:0000256" key="2">
    <source>
        <dbReference type="ARBA" id="ARBA00011977"/>
    </source>
</evidence>
<dbReference type="InterPro" id="IPR029063">
    <property type="entry name" value="SAM-dependent_MTases_sf"/>
</dbReference>
<feature type="repeat" description="PPR" evidence="8">
    <location>
        <begin position="164"/>
        <end position="198"/>
    </location>
</feature>
<feature type="region of interest" description="Disordered" evidence="9">
    <location>
        <begin position="1"/>
        <end position="82"/>
    </location>
</feature>
<accession>C1MTQ0</accession>
<dbReference type="EMBL" id="GG663740">
    <property type="protein sequence ID" value="EEH56192.1"/>
    <property type="molecule type" value="Genomic_DNA"/>
</dbReference>
<evidence type="ECO:0000256" key="7">
    <source>
        <dbReference type="ARBA" id="ARBA00022737"/>
    </source>
</evidence>
<dbReference type="SUPFAM" id="SSF53335">
    <property type="entry name" value="S-adenosyl-L-methionine-dependent methyltransferases"/>
    <property type="match status" value="1"/>
</dbReference>
<dbReference type="NCBIfam" id="TIGR00756">
    <property type="entry name" value="PPR"/>
    <property type="match status" value="3"/>
</dbReference>
<name>C1MTQ0_MICPC</name>
<dbReference type="InterPro" id="IPR011990">
    <property type="entry name" value="TPR-like_helical_dom_sf"/>
</dbReference>
<keyword evidence="6" id="KW-0819">tRNA processing</keyword>
<evidence type="ECO:0000256" key="6">
    <source>
        <dbReference type="ARBA" id="ARBA00022694"/>
    </source>
</evidence>
<evidence type="ECO:0000256" key="3">
    <source>
        <dbReference type="ARBA" id="ARBA00022603"/>
    </source>
</evidence>
<keyword evidence="7" id="KW-0677">Repeat</keyword>
<dbReference type="Pfam" id="PF13041">
    <property type="entry name" value="PPR_2"/>
    <property type="match status" value="1"/>
</dbReference>
<evidence type="ECO:0000256" key="4">
    <source>
        <dbReference type="ARBA" id="ARBA00022679"/>
    </source>
</evidence>
<dbReference type="Proteomes" id="UP000001876">
    <property type="component" value="Unassembled WGS sequence"/>
</dbReference>
<evidence type="ECO:0000313" key="10">
    <source>
        <dbReference type="EMBL" id="EEH56192.1"/>
    </source>
</evidence>
<dbReference type="GeneID" id="9684799"/>
<dbReference type="STRING" id="564608.C1MTQ0"/>
<feature type="region of interest" description="Disordered" evidence="9">
    <location>
        <begin position="381"/>
        <end position="414"/>
    </location>
</feature>
<organism evidence="11">
    <name type="scientific">Micromonas pusilla (strain CCMP1545)</name>
    <name type="common">Picoplanktonic green alga</name>
    <dbReference type="NCBI Taxonomy" id="564608"/>
    <lineage>
        <taxon>Eukaryota</taxon>
        <taxon>Viridiplantae</taxon>
        <taxon>Chlorophyta</taxon>
        <taxon>Mamiellophyceae</taxon>
        <taxon>Mamiellales</taxon>
        <taxon>Mamiellaceae</taxon>
        <taxon>Micromonas</taxon>
    </lineage>
</organism>
<evidence type="ECO:0000256" key="8">
    <source>
        <dbReference type="PROSITE-ProRule" id="PRU00708"/>
    </source>
</evidence>
<feature type="compositionally biased region" description="Basic and acidic residues" evidence="9">
    <location>
        <begin position="32"/>
        <end position="41"/>
    </location>
</feature>
<evidence type="ECO:0000256" key="5">
    <source>
        <dbReference type="ARBA" id="ARBA00022691"/>
    </source>
</evidence>
<dbReference type="EC" id="2.1.1.33" evidence="2"/>
<reference evidence="10 11" key="1">
    <citation type="journal article" date="2009" name="Science">
        <title>Green evolution and dynamic adaptations revealed by genomes of the marine picoeukaryotes Micromonas.</title>
        <authorList>
            <person name="Worden A.Z."/>
            <person name="Lee J.H."/>
            <person name="Mock T."/>
            <person name="Rouze P."/>
            <person name="Simmons M.P."/>
            <person name="Aerts A.L."/>
            <person name="Allen A.E."/>
            <person name="Cuvelier M.L."/>
            <person name="Derelle E."/>
            <person name="Everett M.V."/>
            <person name="Foulon E."/>
            <person name="Grimwood J."/>
            <person name="Gundlach H."/>
            <person name="Henrissat B."/>
            <person name="Napoli C."/>
            <person name="McDonald S.M."/>
            <person name="Parker M.S."/>
            <person name="Rombauts S."/>
            <person name="Salamov A."/>
            <person name="Von Dassow P."/>
            <person name="Badger J.H."/>
            <person name="Coutinho P.M."/>
            <person name="Demir E."/>
            <person name="Dubchak I."/>
            <person name="Gentemann C."/>
            <person name="Eikrem W."/>
            <person name="Gready J.E."/>
            <person name="John U."/>
            <person name="Lanier W."/>
            <person name="Lindquist E.A."/>
            <person name="Lucas S."/>
            <person name="Mayer K.F."/>
            <person name="Moreau H."/>
            <person name="Not F."/>
            <person name="Otillar R."/>
            <person name="Panaud O."/>
            <person name="Pangilinan J."/>
            <person name="Paulsen I."/>
            <person name="Piegu B."/>
            <person name="Poliakov A."/>
            <person name="Robbens S."/>
            <person name="Schmutz J."/>
            <person name="Toulza E."/>
            <person name="Wyss T."/>
            <person name="Zelensky A."/>
            <person name="Zhou K."/>
            <person name="Armbrust E.V."/>
            <person name="Bhattacharya D."/>
            <person name="Goodenough U.W."/>
            <person name="Van de Peer Y."/>
            <person name="Grigoriev I.V."/>
        </authorList>
    </citation>
    <scope>NUCLEOTIDE SEQUENCE [LARGE SCALE GENOMIC DNA]</scope>
    <source>
        <strain evidence="10 11">CCMP1545</strain>
    </source>
</reference>
<dbReference type="OrthoDB" id="42736at2759"/>
<dbReference type="eggNOG" id="KOG4197">
    <property type="taxonomic scope" value="Eukaryota"/>
</dbReference>
<keyword evidence="11" id="KW-1185">Reference proteome</keyword>
<dbReference type="GO" id="GO:0009507">
    <property type="term" value="C:chloroplast"/>
    <property type="evidence" value="ECO:0007669"/>
    <property type="project" value="TreeGrafter"/>
</dbReference>
<dbReference type="Pfam" id="PF13812">
    <property type="entry name" value="PPR_3"/>
    <property type="match status" value="1"/>
</dbReference>
<dbReference type="Pfam" id="PF02390">
    <property type="entry name" value="Methyltransf_4"/>
    <property type="match status" value="1"/>
</dbReference>
<dbReference type="PROSITE" id="PS51375">
    <property type="entry name" value="PPR"/>
    <property type="match status" value="3"/>
</dbReference>
<dbReference type="PANTHER" id="PTHR47936:SF1">
    <property type="entry name" value="PENTATRICOPEPTIDE REPEAT-CONTAINING PROTEIN GUN1, CHLOROPLASTIC"/>
    <property type="match status" value="1"/>
</dbReference>